<feature type="transmembrane region" description="Helical" evidence="5">
    <location>
        <begin position="232"/>
        <end position="251"/>
    </location>
</feature>
<dbReference type="PANTHER" id="PTHR43471">
    <property type="entry name" value="ABC TRANSPORTER PERMEASE"/>
    <property type="match status" value="1"/>
</dbReference>
<dbReference type="Proteomes" id="UP000249061">
    <property type="component" value="Unassembled WGS sequence"/>
</dbReference>
<gene>
    <name evidence="7" type="ORF">DI536_23175</name>
</gene>
<evidence type="ECO:0000256" key="1">
    <source>
        <dbReference type="ARBA" id="ARBA00004141"/>
    </source>
</evidence>
<keyword evidence="3 5" id="KW-1133">Transmembrane helix</keyword>
<feature type="transmembrane region" description="Helical" evidence="5">
    <location>
        <begin position="206"/>
        <end position="226"/>
    </location>
</feature>
<keyword evidence="2 5" id="KW-0812">Transmembrane</keyword>
<reference evidence="7 8" key="1">
    <citation type="submission" date="2017-08" db="EMBL/GenBank/DDBJ databases">
        <title>Infants hospitalized years apart are colonized by the same room-sourced microbial strains.</title>
        <authorList>
            <person name="Brooks B."/>
            <person name="Olm M.R."/>
            <person name="Firek B.A."/>
            <person name="Baker R."/>
            <person name="Thomas B.C."/>
            <person name="Morowitz M.J."/>
            <person name="Banfield J.F."/>
        </authorList>
    </citation>
    <scope>NUCLEOTIDE SEQUENCE [LARGE SCALE GENOMIC DNA]</scope>
    <source>
        <strain evidence="7">S2_003_000_R2_14</strain>
    </source>
</reference>
<feature type="transmembrane region" description="Helical" evidence="5">
    <location>
        <begin position="24"/>
        <end position="44"/>
    </location>
</feature>
<dbReference type="PANTHER" id="PTHR43471:SF1">
    <property type="entry name" value="ABC TRANSPORTER PERMEASE PROTEIN NOSY-RELATED"/>
    <property type="match status" value="1"/>
</dbReference>
<comment type="subcellular location">
    <subcellularLocation>
        <location evidence="1">Membrane</location>
        <topology evidence="1">Multi-pass membrane protein</topology>
    </subcellularLocation>
</comment>
<feature type="domain" description="ABC-2 type transporter transmembrane" evidence="6">
    <location>
        <begin position="68"/>
        <end position="222"/>
    </location>
</feature>
<dbReference type="EMBL" id="QFQP01000022">
    <property type="protein sequence ID" value="PZR09137.1"/>
    <property type="molecule type" value="Genomic_DNA"/>
</dbReference>
<name>A0A2W5T574_9BACT</name>
<evidence type="ECO:0000313" key="7">
    <source>
        <dbReference type="EMBL" id="PZR09137.1"/>
    </source>
</evidence>
<evidence type="ECO:0000313" key="8">
    <source>
        <dbReference type="Proteomes" id="UP000249061"/>
    </source>
</evidence>
<dbReference type="GO" id="GO:0016020">
    <property type="term" value="C:membrane"/>
    <property type="evidence" value="ECO:0007669"/>
    <property type="project" value="UniProtKB-SubCell"/>
</dbReference>
<organism evidence="7 8">
    <name type="scientific">Archangium gephyra</name>
    <dbReference type="NCBI Taxonomy" id="48"/>
    <lineage>
        <taxon>Bacteria</taxon>
        <taxon>Pseudomonadati</taxon>
        <taxon>Myxococcota</taxon>
        <taxon>Myxococcia</taxon>
        <taxon>Myxococcales</taxon>
        <taxon>Cystobacterineae</taxon>
        <taxon>Archangiaceae</taxon>
        <taxon>Archangium</taxon>
    </lineage>
</organism>
<proteinExistence type="predicted"/>
<accession>A0A2W5T574</accession>
<evidence type="ECO:0000256" key="4">
    <source>
        <dbReference type="ARBA" id="ARBA00023136"/>
    </source>
</evidence>
<feature type="transmembrane region" description="Helical" evidence="5">
    <location>
        <begin position="135"/>
        <end position="158"/>
    </location>
</feature>
<evidence type="ECO:0000259" key="6">
    <source>
        <dbReference type="Pfam" id="PF12698"/>
    </source>
</evidence>
<evidence type="ECO:0000256" key="5">
    <source>
        <dbReference type="SAM" id="Phobius"/>
    </source>
</evidence>
<dbReference type="AlphaFoldDB" id="A0A2W5T574"/>
<dbReference type="GO" id="GO:0140359">
    <property type="term" value="F:ABC-type transporter activity"/>
    <property type="evidence" value="ECO:0007669"/>
    <property type="project" value="InterPro"/>
</dbReference>
<dbReference type="Pfam" id="PF12698">
    <property type="entry name" value="ABC2_membrane_3"/>
    <property type="match status" value="1"/>
</dbReference>
<comment type="caution">
    <text evidence="7">The sequence shown here is derived from an EMBL/GenBank/DDBJ whole genome shotgun (WGS) entry which is preliminary data.</text>
</comment>
<dbReference type="InterPro" id="IPR013525">
    <property type="entry name" value="ABC2_TM"/>
</dbReference>
<evidence type="ECO:0000256" key="3">
    <source>
        <dbReference type="ARBA" id="ARBA00022989"/>
    </source>
</evidence>
<protein>
    <submittedName>
        <fullName evidence="7">ABC transporter permease</fullName>
    </submittedName>
</protein>
<sequence length="265" mass="28673">MSFSFARVRAVVSKDLLELKKNSGMLWSMLALPAVIVLVPLGIVRTYVANPKDPALKAIALYYDITADTSNAARFLVDKVLADWFVLYLVMPVFVPILISSHAVAGEKEKRTLEPLLSSPITPLELVIGKSLASLIPSVAVCFIAFTFLCIGVDAVAWPLTKQFVLPNAMWTFGVFVIAPLFAFFGNGVAVLISARVGDSRLAQQLSGLFVLPLVGLAAGQFAGFLHAGAGYYALLGAIVLLLDVGILFAARRLFDRERLMSRWG</sequence>
<feature type="transmembrane region" description="Helical" evidence="5">
    <location>
        <begin position="170"/>
        <end position="194"/>
    </location>
</feature>
<evidence type="ECO:0000256" key="2">
    <source>
        <dbReference type="ARBA" id="ARBA00022692"/>
    </source>
</evidence>
<feature type="transmembrane region" description="Helical" evidence="5">
    <location>
        <begin position="85"/>
        <end position="105"/>
    </location>
</feature>
<keyword evidence="4 5" id="KW-0472">Membrane</keyword>